<sequence length="107" mass="11415">MSDWLRLHKDGVELTVRLTPRSSSNKVEGLIASADGAQHLSARVRAVPEKGKANTALEELVAEWLGVPKRTVSIVSGSTSRLKTVMVNGDPRDLSARIAALAQQTAA</sequence>
<dbReference type="Proteomes" id="UP000262379">
    <property type="component" value="Unassembled WGS sequence"/>
</dbReference>
<reference evidence="4" key="1">
    <citation type="submission" date="2018-08" db="EMBL/GenBank/DDBJ databases">
        <authorList>
            <person name="Im W.T."/>
        </authorList>
    </citation>
    <scope>NUCLEOTIDE SEQUENCE [LARGE SCALE GENOMIC DNA]</scope>
    <source>
        <strain evidence="4">LA-28</strain>
    </source>
</reference>
<protein>
    <recommendedName>
        <fullName evidence="2">UPF0235 protein DY251_05095</fullName>
    </recommendedName>
</protein>
<comment type="similarity">
    <text evidence="1 2">Belongs to the UPF0235 family.</text>
</comment>
<dbReference type="PANTHER" id="PTHR13420:SF7">
    <property type="entry name" value="UPF0235 PROTEIN C15ORF40"/>
    <property type="match status" value="1"/>
</dbReference>
<dbReference type="SUPFAM" id="SSF69786">
    <property type="entry name" value="YggU-like"/>
    <property type="match status" value="1"/>
</dbReference>
<dbReference type="InterPro" id="IPR003746">
    <property type="entry name" value="DUF167"/>
</dbReference>
<accession>A0A371XGJ9</accession>
<dbReference type="SMART" id="SM01152">
    <property type="entry name" value="DUF167"/>
    <property type="match status" value="1"/>
</dbReference>
<dbReference type="InterPro" id="IPR036591">
    <property type="entry name" value="YggU-like_sf"/>
</dbReference>
<evidence type="ECO:0000313" key="3">
    <source>
        <dbReference type="EMBL" id="RFC68359.1"/>
    </source>
</evidence>
<evidence type="ECO:0000256" key="2">
    <source>
        <dbReference type="HAMAP-Rule" id="MF_00634"/>
    </source>
</evidence>
<dbReference type="AlphaFoldDB" id="A0A371XGJ9"/>
<dbReference type="GO" id="GO:0005737">
    <property type="term" value="C:cytoplasm"/>
    <property type="evidence" value="ECO:0007669"/>
    <property type="project" value="TreeGrafter"/>
</dbReference>
<dbReference type="EMBL" id="QURN01000004">
    <property type="protein sequence ID" value="RFC68359.1"/>
    <property type="molecule type" value="Genomic_DNA"/>
</dbReference>
<organism evidence="3 4">
    <name type="scientific">Mesorhizobium denitrificans</name>
    <dbReference type="NCBI Taxonomy" id="2294114"/>
    <lineage>
        <taxon>Bacteria</taxon>
        <taxon>Pseudomonadati</taxon>
        <taxon>Pseudomonadota</taxon>
        <taxon>Alphaproteobacteria</taxon>
        <taxon>Hyphomicrobiales</taxon>
        <taxon>Phyllobacteriaceae</taxon>
        <taxon>Mesorhizobium</taxon>
    </lineage>
</organism>
<dbReference type="Gene3D" id="3.30.1200.10">
    <property type="entry name" value="YggU-like"/>
    <property type="match status" value="1"/>
</dbReference>
<evidence type="ECO:0000256" key="1">
    <source>
        <dbReference type="ARBA" id="ARBA00010364"/>
    </source>
</evidence>
<proteinExistence type="inferred from homology"/>
<dbReference type="NCBIfam" id="NF002348">
    <property type="entry name" value="PRK01310.1"/>
    <property type="match status" value="1"/>
</dbReference>
<dbReference type="NCBIfam" id="TIGR00251">
    <property type="entry name" value="DUF167 family protein"/>
    <property type="match status" value="1"/>
</dbReference>
<dbReference type="RefSeq" id="WP_116622797.1">
    <property type="nucleotide sequence ID" value="NZ_QURN01000004.1"/>
</dbReference>
<name>A0A371XGJ9_9HYPH</name>
<gene>
    <name evidence="3" type="ORF">DY251_05095</name>
</gene>
<evidence type="ECO:0000313" key="4">
    <source>
        <dbReference type="Proteomes" id="UP000262379"/>
    </source>
</evidence>
<dbReference type="HAMAP" id="MF_00634">
    <property type="entry name" value="UPF0235"/>
    <property type="match status" value="1"/>
</dbReference>
<comment type="caution">
    <text evidence="3">The sequence shown here is derived from an EMBL/GenBank/DDBJ whole genome shotgun (WGS) entry which is preliminary data.</text>
</comment>
<keyword evidence="4" id="KW-1185">Reference proteome</keyword>
<dbReference type="Pfam" id="PF02594">
    <property type="entry name" value="DUF167"/>
    <property type="match status" value="1"/>
</dbReference>
<dbReference type="PANTHER" id="PTHR13420">
    <property type="entry name" value="UPF0235 PROTEIN C15ORF40"/>
    <property type="match status" value="1"/>
</dbReference>